<feature type="transmembrane region" description="Helical" evidence="2">
    <location>
        <begin position="192"/>
        <end position="211"/>
    </location>
</feature>
<comment type="caution">
    <text evidence="3">The sequence shown here is derived from an EMBL/GenBank/DDBJ whole genome shotgun (WGS) entry which is preliminary data.</text>
</comment>
<protein>
    <submittedName>
        <fullName evidence="3">Uncharacterized protein</fullName>
    </submittedName>
</protein>
<organism evidence="3 4">
    <name type="scientific">Triparma columacea</name>
    <dbReference type="NCBI Taxonomy" id="722753"/>
    <lineage>
        <taxon>Eukaryota</taxon>
        <taxon>Sar</taxon>
        <taxon>Stramenopiles</taxon>
        <taxon>Ochrophyta</taxon>
        <taxon>Bolidophyceae</taxon>
        <taxon>Parmales</taxon>
        <taxon>Triparmaceae</taxon>
        <taxon>Triparma</taxon>
    </lineage>
</organism>
<dbReference type="AlphaFoldDB" id="A0A9W7L3D5"/>
<evidence type="ECO:0000256" key="2">
    <source>
        <dbReference type="SAM" id="Phobius"/>
    </source>
</evidence>
<feature type="transmembrane region" description="Helical" evidence="2">
    <location>
        <begin position="119"/>
        <end position="140"/>
    </location>
</feature>
<evidence type="ECO:0000313" key="4">
    <source>
        <dbReference type="Proteomes" id="UP001165065"/>
    </source>
</evidence>
<gene>
    <name evidence="3" type="ORF">TrCOL_g3896</name>
</gene>
<feature type="compositionally biased region" description="Acidic residues" evidence="1">
    <location>
        <begin position="44"/>
        <end position="61"/>
    </location>
</feature>
<reference evidence="4" key="1">
    <citation type="journal article" date="2023" name="Commun. Biol.">
        <title>Genome analysis of Parmales, the sister group of diatoms, reveals the evolutionary specialization of diatoms from phago-mixotrophs to photoautotrophs.</title>
        <authorList>
            <person name="Ban H."/>
            <person name="Sato S."/>
            <person name="Yoshikawa S."/>
            <person name="Yamada K."/>
            <person name="Nakamura Y."/>
            <person name="Ichinomiya M."/>
            <person name="Sato N."/>
            <person name="Blanc-Mathieu R."/>
            <person name="Endo H."/>
            <person name="Kuwata A."/>
            <person name="Ogata H."/>
        </authorList>
    </citation>
    <scope>NUCLEOTIDE SEQUENCE [LARGE SCALE GENOMIC DNA]</scope>
</reference>
<feature type="compositionally biased region" description="Low complexity" evidence="1">
    <location>
        <begin position="13"/>
        <end position="34"/>
    </location>
</feature>
<dbReference type="Proteomes" id="UP001165065">
    <property type="component" value="Unassembled WGS sequence"/>
</dbReference>
<accession>A0A9W7L3D5</accession>
<evidence type="ECO:0000256" key="1">
    <source>
        <dbReference type="SAM" id="MobiDB-lite"/>
    </source>
</evidence>
<sequence>MESDPTVRRTRGRPTGAQRAGRRGSGSSSPMTRGGVRGPRAGVEEDDSSQESEEEEDDDVETPLNPSNRKPVVKTQGSSKLWSQNTESMDKERRKRVMSLRPLTAPLTRKKYIFQQEMMRALILLIFAHSILSIQILCVYQNQCFDVSDDPSNWRRWDNGIVPVCLLVALILTPWSLSLISETNLTMLKAGAGMQFVAAIVFNILGGVAYGEWDSLSGIQNLVKDILNQNDYTEPYGDGNRRFPDEAVFFYQLRASGGLDQDEDIKELVQTLVDKMGTLFALNLIGGILFLALFAFSMSYLCHVYYGPKEAAQR</sequence>
<name>A0A9W7L3D5_9STRA</name>
<feature type="transmembrane region" description="Helical" evidence="2">
    <location>
        <begin position="280"/>
        <end position="306"/>
    </location>
</feature>
<keyword evidence="4" id="KW-1185">Reference proteome</keyword>
<feature type="region of interest" description="Disordered" evidence="1">
    <location>
        <begin position="1"/>
        <end position="95"/>
    </location>
</feature>
<dbReference type="OrthoDB" id="198103at2759"/>
<keyword evidence="2" id="KW-1133">Transmembrane helix</keyword>
<feature type="transmembrane region" description="Helical" evidence="2">
    <location>
        <begin position="160"/>
        <end position="180"/>
    </location>
</feature>
<dbReference type="EMBL" id="BRYA01000610">
    <property type="protein sequence ID" value="GMI25471.1"/>
    <property type="molecule type" value="Genomic_DNA"/>
</dbReference>
<evidence type="ECO:0000313" key="3">
    <source>
        <dbReference type="EMBL" id="GMI25471.1"/>
    </source>
</evidence>
<proteinExistence type="predicted"/>
<keyword evidence="2" id="KW-0812">Transmembrane</keyword>
<keyword evidence="2" id="KW-0472">Membrane</keyword>
<feature type="compositionally biased region" description="Polar residues" evidence="1">
    <location>
        <begin position="75"/>
        <end position="87"/>
    </location>
</feature>